<evidence type="ECO:0000313" key="3">
    <source>
        <dbReference type="Proteomes" id="UP000298493"/>
    </source>
</evidence>
<feature type="compositionally biased region" description="Polar residues" evidence="1">
    <location>
        <begin position="245"/>
        <end position="267"/>
    </location>
</feature>
<evidence type="ECO:0000256" key="1">
    <source>
        <dbReference type="SAM" id="MobiDB-lite"/>
    </source>
</evidence>
<keyword evidence="3" id="KW-1185">Reference proteome</keyword>
<feature type="compositionally biased region" description="Polar residues" evidence="1">
    <location>
        <begin position="479"/>
        <end position="489"/>
    </location>
</feature>
<feature type="compositionally biased region" description="Low complexity" evidence="1">
    <location>
        <begin position="67"/>
        <end position="87"/>
    </location>
</feature>
<dbReference type="EMBL" id="SNSC02000004">
    <property type="protein sequence ID" value="TID24880.1"/>
    <property type="molecule type" value="Genomic_DNA"/>
</dbReference>
<feature type="compositionally biased region" description="Basic and acidic residues" evidence="1">
    <location>
        <begin position="457"/>
        <end position="466"/>
    </location>
</feature>
<comment type="caution">
    <text evidence="2">The sequence shown here is derived from an EMBL/GenBank/DDBJ whole genome shotgun (WGS) entry which is preliminary data.</text>
</comment>
<feature type="compositionally biased region" description="Polar residues" evidence="1">
    <location>
        <begin position="343"/>
        <end position="354"/>
    </location>
</feature>
<feature type="compositionally biased region" description="Polar residues" evidence="1">
    <location>
        <begin position="131"/>
        <end position="144"/>
    </location>
</feature>
<dbReference type="AlphaFoldDB" id="A0A4Z1PME5"/>
<feature type="region of interest" description="Disordered" evidence="1">
    <location>
        <begin position="452"/>
        <end position="500"/>
    </location>
</feature>
<feature type="region of interest" description="Disordered" evidence="1">
    <location>
        <begin position="27"/>
        <end position="100"/>
    </location>
</feature>
<feature type="compositionally biased region" description="Polar residues" evidence="1">
    <location>
        <begin position="275"/>
        <end position="284"/>
    </location>
</feature>
<feature type="region of interest" description="Disordered" evidence="1">
    <location>
        <begin position="182"/>
        <end position="312"/>
    </location>
</feature>
<gene>
    <name evidence="2" type="ORF">E6O75_ATG04085</name>
</gene>
<feature type="compositionally biased region" description="Low complexity" evidence="1">
    <location>
        <begin position="36"/>
        <end position="49"/>
    </location>
</feature>
<evidence type="ECO:0000313" key="2">
    <source>
        <dbReference type="EMBL" id="TID24880.1"/>
    </source>
</evidence>
<feature type="region of interest" description="Disordered" evidence="1">
    <location>
        <begin position="131"/>
        <end position="163"/>
    </location>
</feature>
<feature type="region of interest" description="Disordered" evidence="1">
    <location>
        <begin position="330"/>
        <end position="354"/>
    </location>
</feature>
<accession>A0A4Z1PME5</accession>
<protein>
    <submittedName>
        <fullName evidence="2">Uncharacterized protein</fullName>
    </submittedName>
</protein>
<dbReference type="Proteomes" id="UP000298493">
    <property type="component" value="Unassembled WGS sequence"/>
</dbReference>
<proteinExistence type="predicted"/>
<organism evidence="2 3">
    <name type="scientific">Venturia nashicola</name>
    <dbReference type="NCBI Taxonomy" id="86259"/>
    <lineage>
        <taxon>Eukaryota</taxon>
        <taxon>Fungi</taxon>
        <taxon>Dikarya</taxon>
        <taxon>Ascomycota</taxon>
        <taxon>Pezizomycotina</taxon>
        <taxon>Dothideomycetes</taxon>
        <taxon>Pleosporomycetidae</taxon>
        <taxon>Venturiales</taxon>
        <taxon>Venturiaceae</taxon>
        <taxon>Venturia</taxon>
    </lineage>
</organism>
<feature type="compositionally biased region" description="Polar residues" evidence="1">
    <location>
        <begin position="206"/>
        <end position="231"/>
    </location>
</feature>
<sequence length="633" mass="69896">MDVDHEDFFLQIMTQALLDMESDKMEPIQKEPDDMSTTTTIPSIPSTPTQKRLLRQGHGRYDSPGISSPADSANASSNLNSPASATPRAKRQKKSAAGLSTEKQLKQLFSSPQVASHQISDQPEYIYANKSAQDHQAGSVQQGPLKQPWAPQPHLTGISQQGPNQQLAYSQLNSIVKPSALRPQGLGASEHTGVWQRNPFDPVSTPLPQSLGANQQVQLQQTRDSQQSTFQRPWADQPPFLGLHQQPQPQQIRYSPQSPFNRASAAQSPIPGNGEQAQLQQMGNSQRSAFQQASAAQVPTMDQQAQQQQTGQLQPVLPRQFYTSQPQIFGEHQQAQQHRKEGNMQQQTPHNSIPTPTPVSGMTQQFQHLQVRDQHVQYQQVKQSNQQVQHQTVQNLNQSGGESNLFLHQQIIDTAYTTYQLERLNHKPVVKLVSLSGTDVLPFPVTSADYMGSTQSDGEHALDHTKPAFASGSGSGSGYTQRQNQPQNLKQKRPSHFDPDQAFTREVPFLQLVLFVDGEIKVESRRAHHGPADNEMSLAYRCLRNIHNSVSNTLWIKLQMMKATENGQQHQQHQQQGFDDSFQDEGNMGGGRFDDGFQVVGDMSGGVMGGGCMAGATAFHGRGNAGDGATYDF</sequence>
<reference evidence="2 3" key="1">
    <citation type="submission" date="2019-04" db="EMBL/GenBank/DDBJ databases">
        <title>High contiguity whole genome sequence and gene annotation resource for two Venturia nashicola isolates.</title>
        <authorList>
            <person name="Prokchorchik M."/>
            <person name="Won K."/>
            <person name="Lee Y."/>
            <person name="Choi E.D."/>
            <person name="Segonzac C."/>
            <person name="Sohn K.H."/>
        </authorList>
    </citation>
    <scope>NUCLEOTIDE SEQUENCE [LARGE SCALE GENOMIC DNA]</scope>
    <source>
        <strain evidence="2 3">PRI2</strain>
    </source>
</reference>
<feature type="compositionally biased region" description="Low complexity" evidence="1">
    <location>
        <begin position="285"/>
        <end position="312"/>
    </location>
</feature>
<name>A0A4Z1PME5_9PEZI</name>